<dbReference type="InterPro" id="IPR001810">
    <property type="entry name" value="F-box_dom"/>
</dbReference>
<sequence>MGNLDSLPTEITLDILRRLHIDSVIQYRLVSRSWNYPVYHCLLDDLKETEIKLESREKQLKSCPLPDKKPTYFKIHEIIKLVKKGIVNAQKNSGGPELGKLLHLKKITDKKVQLYLTWLKGKKRIHQKMKALQLAKQRRRYRLKVW</sequence>
<feature type="domain" description="F-box" evidence="1">
    <location>
        <begin position="1"/>
        <end position="53"/>
    </location>
</feature>
<dbReference type="SUPFAM" id="SSF81383">
    <property type="entry name" value="F-box domain"/>
    <property type="match status" value="1"/>
</dbReference>
<dbReference type="InterPro" id="IPR036047">
    <property type="entry name" value="F-box-like_dom_sf"/>
</dbReference>
<dbReference type="Pfam" id="PF12937">
    <property type="entry name" value="F-box-like"/>
    <property type="match status" value="1"/>
</dbReference>
<evidence type="ECO:0000313" key="2">
    <source>
        <dbReference type="EMBL" id="RZC64503.1"/>
    </source>
</evidence>
<accession>A0A4Y7JTU5</accession>
<gene>
    <name evidence="2" type="ORF">C5167_008192</name>
</gene>
<name>A0A4Y7JTU5_PAPSO</name>
<dbReference type="PROSITE" id="PS50181">
    <property type="entry name" value="FBOX"/>
    <property type="match status" value="1"/>
</dbReference>
<proteinExistence type="predicted"/>
<keyword evidence="3" id="KW-1185">Reference proteome</keyword>
<dbReference type="Gramene" id="RZC64503">
    <property type="protein sequence ID" value="RZC64503"/>
    <property type="gene ID" value="C5167_008192"/>
</dbReference>
<dbReference type="Proteomes" id="UP000316621">
    <property type="component" value="Chromosome 6"/>
</dbReference>
<dbReference type="AlphaFoldDB" id="A0A4Y7JTU5"/>
<reference evidence="2 3" key="1">
    <citation type="journal article" date="2018" name="Science">
        <title>The opium poppy genome and morphinan production.</title>
        <authorList>
            <person name="Guo L."/>
            <person name="Winzer T."/>
            <person name="Yang X."/>
            <person name="Li Y."/>
            <person name="Ning Z."/>
            <person name="He Z."/>
            <person name="Teodor R."/>
            <person name="Lu Y."/>
            <person name="Bowser T.A."/>
            <person name="Graham I.A."/>
            <person name="Ye K."/>
        </authorList>
    </citation>
    <scope>NUCLEOTIDE SEQUENCE [LARGE SCALE GENOMIC DNA]</scope>
    <source>
        <strain evidence="3">cv. HN1</strain>
        <tissue evidence="2">Leaves</tissue>
    </source>
</reference>
<dbReference type="Gene3D" id="1.20.1280.50">
    <property type="match status" value="1"/>
</dbReference>
<evidence type="ECO:0000259" key="1">
    <source>
        <dbReference type="PROSITE" id="PS50181"/>
    </source>
</evidence>
<dbReference type="EMBL" id="CM010720">
    <property type="protein sequence ID" value="RZC64503.1"/>
    <property type="molecule type" value="Genomic_DNA"/>
</dbReference>
<evidence type="ECO:0000313" key="3">
    <source>
        <dbReference type="Proteomes" id="UP000316621"/>
    </source>
</evidence>
<organism evidence="2 3">
    <name type="scientific">Papaver somniferum</name>
    <name type="common">Opium poppy</name>
    <dbReference type="NCBI Taxonomy" id="3469"/>
    <lineage>
        <taxon>Eukaryota</taxon>
        <taxon>Viridiplantae</taxon>
        <taxon>Streptophyta</taxon>
        <taxon>Embryophyta</taxon>
        <taxon>Tracheophyta</taxon>
        <taxon>Spermatophyta</taxon>
        <taxon>Magnoliopsida</taxon>
        <taxon>Ranunculales</taxon>
        <taxon>Papaveraceae</taxon>
        <taxon>Papaveroideae</taxon>
        <taxon>Papaver</taxon>
    </lineage>
</organism>
<protein>
    <recommendedName>
        <fullName evidence="1">F-box domain-containing protein</fullName>
    </recommendedName>
</protein>